<dbReference type="SUPFAM" id="SSF51905">
    <property type="entry name" value="FAD/NAD(P)-binding domain"/>
    <property type="match status" value="1"/>
</dbReference>
<keyword evidence="7" id="KW-0560">Oxidoreductase</keyword>
<keyword evidence="8" id="KW-0503">Monooxygenase</keyword>
<dbReference type="EMBL" id="JAKUDL010000005">
    <property type="protein sequence ID" value="MCH4295453.1"/>
    <property type="molecule type" value="Genomic_DNA"/>
</dbReference>
<keyword evidence="9" id="KW-1185">Reference proteome</keyword>
<evidence type="ECO:0000256" key="4">
    <source>
        <dbReference type="ARBA" id="ARBA00022630"/>
    </source>
</evidence>
<keyword evidence="6" id="KW-0521">NADP</keyword>
<dbReference type="PANTHER" id="PTHR42802:SF1">
    <property type="entry name" value="L-ORNITHINE N(5)-MONOOXYGENASE"/>
    <property type="match status" value="1"/>
</dbReference>
<comment type="pathway">
    <text evidence="2">Siderophore biosynthesis.</text>
</comment>
<dbReference type="PANTHER" id="PTHR42802">
    <property type="entry name" value="MONOOXYGENASE"/>
    <property type="match status" value="1"/>
</dbReference>
<evidence type="ECO:0000313" key="9">
    <source>
        <dbReference type="Proteomes" id="UP001297581"/>
    </source>
</evidence>
<gene>
    <name evidence="8" type="ORF">MJ923_14190</name>
</gene>
<evidence type="ECO:0000313" key="8">
    <source>
        <dbReference type="EMBL" id="MCH4295453.1"/>
    </source>
</evidence>
<accession>A0AAJ1BIM2</accession>
<keyword evidence="5" id="KW-0274">FAD</keyword>
<proteinExistence type="inferred from homology"/>
<comment type="cofactor">
    <cofactor evidence="1">
        <name>FAD</name>
        <dbReference type="ChEBI" id="CHEBI:57692"/>
    </cofactor>
</comment>
<comment type="similarity">
    <text evidence="3">Belongs to the lysine N(6)-hydroxylase/L-ornithine N(5)-oxygenase family.</text>
</comment>
<organism evidence="8 9">
    <name type="scientific">Shewanella zhuhaiensis</name>
    <dbReference type="NCBI Taxonomy" id="2919576"/>
    <lineage>
        <taxon>Bacteria</taxon>
        <taxon>Pseudomonadati</taxon>
        <taxon>Pseudomonadota</taxon>
        <taxon>Gammaproteobacteria</taxon>
        <taxon>Alteromonadales</taxon>
        <taxon>Shewanellaceae</taxon>
        <taxon>Shewanella</taxon>
    </lineage>
</organism>
<protein>
    <submittedName>
        <fullName evidence="8">SidA/IucD/PvdA family monooxygenase</fullName>
    </submittedName>
</protein>
<dbReference type="InterPro" id="IPR025700">
    <property type="entry name" value="Lys/Orn_oxygenase"/>
</dbReference>
<dbReference type="Pfam" id="PF13434">
    <property type="entry name" value="Lys_Orn_oxgnase"/>
    <property type="match status" value="1"/>
</dbReference>
<evidence type="ECO:0000256" key="1">
    <source>
        <dbReference type="ARBA" id="ARBA00001974"/>
    </source>
</evidence>
<sequence>MSTRIYDLIGIGLGPFNLGLAALSEPLEGVDSLFIDQAAGFDWHPGMMLEGATMQTSFIADLVTLADPTSPYSFLSYAKAMGRLYAFYIKEDFFLLRKEYNLYCQWVANQLSNLRFNERVSEVTYLEEQRLYRVATVSACGKERDYLCRKLVLGTGTQPVLPACCKDVSVLHSSQYLQHRDRLRAMKHVTLIGSGQSAAEIYFDLLKHAADSGNRVDWITRSERFFPLEYTKLTLEMTSPDYVDYFHALPMAERDKLLQQQRCLYKGINRSQINHIYDELYRQGLEGEVPSQLVTNTSLVAVSTQGQGYRLSLKHNESGESWQQLTQGLVIASGYGYQEPGFLKPLQHRLLRDAAGRLAVARNYSIDKDQHIYVQNAELHTHGLAAPDLTMACYRNSIILREILGYAPYPVEEKIAFQTFGPSPECAPSVSHSQLQPFPAAVQEKLWA</sequence>
<dbReference type="Gene3D" id="3.50.50.60">
    <property type="entry name" value="FAD/NAD(P)-binding domain"/>
    <property type="match status" value="1"/>
</dbReference>
<reference evidence="8 9" key="1">
    <citation type="submission" date="2022-02" db="EMBL/GenBank/DDBJ databases">
        <title>The genome sequence of Shewanella sp. 3B26.</title>
        <authorList>
            <person name="Du J."/>
        </authorList>
    </citation>
    <scope>NUCLEOTIDE SEQUENCE [LARGE SCALE GENOMIC DNA]</scope>
    <source>
        <strain evidence="8 9">3B26</strain>
    </source>
</reference>
<evidence type="ECO:0000256" key="7">
    <source>
        <dbReference type="ARBA" id="ARBA00023002"/>
    </source>
</evidence>
<dbReference type="RefSeq" id="WP_240591662.1">
    <property type="nucleotide sequence ID" value="NZ_JAKUDL010000005.1"/>
</dbReference>
<name>A0AAJ1BIM2_9GAMM</name>
<dbReference type="AlphaFoldDB" id="A0AAJ1BIM2"/>
<evidence type="ECO:0000256" key="6">
    <source>
        <dbReference type="ARBA" id="ARBA00022857"/>
    </source>
</evidence>
<dbReference type="Proteomes" id="UP001297581">
    <property type="component" value="Unassembled WGS sequence"/>
</dbReference>
<evidence type="ECO:0000256" key="2">
    <source>
        <dbReference type="ARBA" id="ARBA00004924"/>
    </source>
</evidence>
<dbReference type="GO" id="GO:0004497">
    <property type="term" value="F:monooxygenase activity"/>
    <property type="evidence" value="ECO:0007669"/>
    <property type="project" value="UniProtKB-KW"/>
</dbReference>
<keyword evidence="4" id="KW-0285">Flavoprotein</keyword>
<evidence type="ECO:0000256" key="5">
    <source>
        <dbReference type="ARBA" id="ARBA00022827"/>
    </source>
</evidence>
<comment type="caution">
    <text evidence="8">The sequence shown here is derived from an EMBL/GenBank/DDBJ whole genome shotgun (WGS) entry which is preliminary data.</text>
</comment>
<evidence type="ECO:0000256" key="3">
    <source>
        <dbReference type="ARBA" id="ARBA00007588"/>
    </source>
</evidence>
<dbReference type="InterPro" id="IPR036188">
    <property type="entry name" value="FAD/NAD-bd_sf"/>
</dbReference>